<evidence type="ECO:0008006" key="3">
    <source>
        <dbReference type="Google" id="ProtNLM"/>
    </source>
</evidence>
<reference evidence="1 2" key="1">
    <citation type="submission" date="2019-11" db="EMBL/GenBank/DDBJ databases">
        <title>Comparative genomics of hydrocarbon-degrading Desulfosarcina strains.</title>
        <authorList>
            <person name="Watanabe M."/>
            <person name="Kojima H."/>
            <person name="Fukui M."/>
        </authorList>
    </citation>
    <scope>NUCLEOTIDE SEQUENCE [LARGE SCALE GENOMIC DNA]</scope>
    <source>
        <strain evidence="1 2">PL12</strain>
    </source>
</reference>
<dbReference type="EMBL" id="AP021874">
    <property type="protein sequence ID" value="BBO71648.1"/>
    <property type="molecule type" value="Genomic_DNA"/>
</dbReference>
<gene>
    <name evidence="1" type="ORF">DSCA_55780</name>
</gene>
<evidence type="ECO:0000313" key="1">
    <source>
        <dbReference type="EMBL" id="BBO71648.1"/>
    </source>
</evidence>
<dbReference type="Gene3D" id="3.40.50.10900">
    <property type="entry name" value="PAC-like subunit"/>
    <property type="match status" value="1"/>
</dbReference>
<name>A0A5K7YSN3_9BACT</name>
<dbReference type="Pfam" id="PF09754">
    <property type="entry name" value="PAC2"/>
    <property type="match status" value="1"/>
</dbReference>
<organism evidence="1 2">
    <name type="scientific">Desulfosarcina alkanivorans</name>
    <dbReference type="NCBI Taxonomy" id="571177"/>
    <lineage>
        <taxon>Bacteria</taxon>
        <taxon>Pseudomonadati</taxon>
        <taxon>Thermodesulfobacteriota</taxon>
        <taxon>Desulfobacteria</taxon>
        <taxon>Desulfobacterales</taxon>
        <taxon>Desulfosarcinaceae</taxon>
        <taxon>Desulfosarcina</taxon>
    </lineage>
</organism>
<accession>A0A5K7YSN3</accession>
<keyword evidence="2" id="KW-1185">Reference proteome</keyword>
<dbReference type="InterPro" id="IPR019151">
    <property type="entry name" value="Proteasome_assmbl_chaperone_2"/>
</dbReference>
<dbReference type="AlphaFoldDB" id="A0A5K7YSN3"/>
<proteinExistence type="predicted"/>
<protein>
    <recommendedName>
        <fullName evidence="3">PAC2 family protein</fullName>
    </recommendedName>
</protein>
<dbReference type="Proteomes" id="UP000427906">
    <property type="component" value="Chromosome"/>
</dbReference>
<dbReference type="KEGG" id="dalk:DSCA_55780"/>
<dbReference type="InterPro" id="IPR038389">
    <property type="entry name" value="PSMG2_sf"/>
</dbReference>
<sequence>MPALTSPMLIIGFRGWGNALEVSAGMAAYLVETLKGVPVGHVDPDRCYRYDENRPLVKIDAGRLISIQPPEGRIYAIETPTGENDLLVVVADEPSLNWYRFSRELADWAQRLGAPAVMTLGSMFDHVLHTDRMISAVSTGGDFTDVFNRHRVTPITYHGPSAIHTLILDACRKRALTGASLWCHCPAYLQGITHHGIMRSLARLLCEMAAFSLTTDALEARWEALEIQIQALIAENPKIEAVMDQIRRKKRDGAWQDPGSVGSEHGNVINLKDFRDP</sequence>
<dbReference type="SUPFAM" id="SSF159659">
    <property type="entry name" value="Cgl1923-like"/>
    <property type="match status" value="1"/>
</dbReference>
<dbReference type="PANTHER" id="PTHR35610">
    <property type="entry name" value="3-ISOPROPYLMALATE DEHYDRATASE-RELATED"/>
    <property type="match status" value="1"/>
</dbReference>
<evidence type="ECO:0000313" key="2">
    <source>
        <dbReference type="Proteomes" id="UP000427906"/>
    </source>
</evidence>